<proteinExistence type="predicted"/>
<protein>
    <recommendedName>
        <fullName evidence="3">Lipoprotein</fullName>
    </recommendedName>
</protein>
<accession>A0ABQ3IZQ0</accession>
<dbReference type="RefSeq" id="WP_189379179.1">
    <property type="nucleotide sequence ID" value="NZ_BNAH01000014.1"/>
</dbReference>
<dbReference type="Proteomes" id="UP000626370">
    <property type="component" value="Unassembled WGS sequence"/>
</dbReference>
<gene>
    <name evidence="1" type="ORF">GCM10011501_31100</name>
</gene>
<sequence length="99" mass="11377">MNTKTLCSMVIVLTLSGCAIQQDPCEDIRLAKEQLKQCQILQNQINAASGKPILRTELERRYQESCVDIRYYRDEHQNAICGNKEEMKAIESTISDKNR</sequence>
<reference evidence="2" key="1">
    <citation type="journal article" date="2019" name="Int. J. Syst. Evol. Microbiol.">
        <title>The Global Catalogue of Microorganisms (GCM) 10K type strain sequencing project: providing services to taxonomists for standard genome sequencing and annotation.</title>
        <authorList>
            <consortium name="The Broad Institute Genomics Platform"/>
            <consortium name="The Broad Institute Genome Sequencing Center for Infectious Disease"/>
            <person name="Wu L."/>
            <person name="Ma J."/>
        </authorList>
    </citation>
    <scope>NUCLEOTIDE SEQUENCE [LARGE SCALE GENOMIC DNA]</scope>
    <source>
        <strain evidence="2">CGMCC 1.15922</strain>
    </source>
</reference>
<keyword evidence="2" id="KW-1185">Reference proteome</keyword>
<evidence type="ECO:0000313" key="2">
    <source>
        <dbReference type="Proteomes" id="UP000626370"/>
    </source>
</evidence>
<dbReference type="PROSITE" id="PS51257">
    <property type="entry name" value="PROKAR_LIPOPROTEIN"/>
    <property type="match status" value="1"/>
</dbReference>
<evidence type="ECO:0000313" key="1">
    <source>
        <dbReference type="EMBL" id="GHE99317.1"/>
    </source>
</evidence>
<dbReference type="EMBL" id="BNAH01000014">
    <property type="protein sequence ID" value="GHE99317.1"/>
    <property type="molecule type" value="Genomic_DNA"/>
</dbReference>
<comment type="caution">
    <text evidence="1">The sequence shown here is derived from an EMBL/GenBank/DDBJ whole genome shotgun (WGS) entry which is preliminary data.</text>
</comment>
<name>A0ABQ3IZQ0_9GAMM</name>
<evidence type="ECO:0008006" key="3">
    <source>
        <dbReference type="Google" id="ProtNLM"/>
    </source>
</evidence>
<organism evidence="1 2">
    <name type="scientific">Thalassotalea profundi</name>
    <dbReference type="NCBI Taxonomy" id="2036687"/>
    <lineage>
        <taxon>Bacteria</taxon>
        <taxon>Pseudomonadati</taxon>
        <taxon>Pseudomonadota</taxon>
        <taxon>Gammaproteobacteria</taxon>
        <taxon>Alteromonadales</taxon>
        <taxon>Colwelliaceae</taxon>
        <taxon>Thalassotalea</taxon>
    </lineage>
</organism>